<feature type="region of interest" description="Disordered" evidence="1">
    <location>
        <begin position="105"/>
        <end position="128"/>
    </location>
</feature>
<feature type="region of interest" description="Disordered" evidence="1">
    <location>
        <begin position="521"/>
        <end position="606"/>
    </location>
</feature>
<organism evidence="2 3">
    <name type="scientific">Leucocoprinus leucothites</name>
    <dbReference type="NCBI Taxonomy" id="201217"/>
    <lineage>
        <taxon>Eukaryota</taxon>
        <taxon>Fungi</taxon>
        <taxon>Dikarya</taxon>
        <taxon>Basidiomycota</taxon>
        <taxon>Agaricomycotina</taxon>
        <taxon>Agaricomycetes</taxon>
        <taxon>Agaricomycetidae</taxon>
        <taxon>Agaricales</taxon>
        <taxon>Agaricineae</taxon>
        <taxon>Agaricaceae</taxon>
        <taxon>Leucocoprinus</taxon>
    </lineage>
</organism>
<feature type="region of interest" description="Disordered" evidence="1">
    <location>
        <begin position="298"/>
        <end position="414"/>
    </location>
</feature>
<dbReference type="AlphaFoldDB" id="A0A8H5G3V9"/>
<gene>
    <name evidence="2" type="ORF">D9756_001824</name>
</gene>
<sequence>MQRRSFLHPNCAYTISNARQKQQESALQNPDIFVVPPEEDQTPTWCCYNSQQNLADEDEQEYTLRYPQASSYTPYFHRDASGSEGLILPARNGSSETRSIVDALGDADDFSDSDHEPSDMELEEDEENDGILPEMETDYRRTRQHRHYTQEFGVQLRPPRLEADNDSDIVEIVKVRRKSAFINDPDGNIYASSGSVRHGSTLRSRATKAFQSLRGSLRTSSRAASGSQDLEGSLSSGRSKSSLGFRSKSRSKPRAQDIFSPVENIPQPARSHTPELLRRSSGRISEFFGPALKRRASAASFTSSAHQSTGSTQRTQEPSIQSSNQTPSSPTFDGPTTPTRRSSSSTRNELIDAEQGNVPTPTRNHYRRRSEDDEPTPSWRTTGVQNVAHHDLSRSISPTPALRTNSPIPGNHQAKRGFSILNLHRIFQKTAPQSSSDALPQSMRQASSGSSACPSLSSTPPSEWSGRTSPTTDSVPQTPTSFDENEFGHTIVPVQSSSTVGSGINFGSGGAISYLSSNSISSEGTVATPGHSFSRSNDGLSGKKGLKDSFFHNSAPLASSTPELSRPSMSSSRSVVSTSTAGGAEPSARGRMSESTISSPLEASPEPPFDMSLHLNVDLDLGLGINIAPSASGGILSSNGMGKAAAPGSTLRKNRGRANLSRSLSLKNLGNKLGIGKQDVPPVPLLPGKNGGEMDFEMKLNSLHFDEISFDVDRFVAR</sequence>
<evidence type="ECO:0000313" key="3">
    <source>
        <dbReference type="Proteomes" id="UP000559027"/>
    </source>
</evidence>
<reference evidence="2 3" key="1">
    <citation type="journal article" date="2020" name="ISME J.">
        <title>Uncovering the hidden diversity of litter-decomposition mechanisms in mushroom-forming fungi.</title>
        <authorList>
            <person name="Floudas D."/>
            <person name="Bentzer J."/>
            <person name="Ahren D."/>
            <person name="Johansson T."/>
            <person name="Persson P."/>
            <person name="Tunlid A."/>
        </authorList>
    </citation>
    <scope>NUCLEOTIDE SEQUENCE [LARGE SCALE GENOMIC DNA]</scope>
    <source>
        <strain evidence="2 3">CBS 146.42</strain>
    </source>
</reference>
<feature type="region of interest" description="Disordered" evidence="1">
    <location>
        <begin position="213"/>
        <end position="278"/>
    </location>
</feature>
<feature type="compositionally biased region" description="Low complexity" evidence="1">
    <location>
        <begin position="335"/>
        <end position="347"/>
    </location>
</feature>
<comment type="caution">
    <text evidence="2">The sequence shown here is derived from an EMBL/GenBank/DDBJ whole genome shotgun (WGS) entry which is preliminary data.</text>
</comment>
<keyword evidence="3" id="KW-1185">Reference proteome</keyword>
<evidence type="ECO:0000256" key="1">
    <source>
        <dbReference type="SAM" id="MobiDB-lite"/>
    </source>
</evidence>
<evidence type="ECO:0000313" key="2">
    <source>
        <dbReference type="EMBL" id="KAF5357870.1"/>
    </source>
</evidence>
<protein>
    <submittedName>
        <fullName evidence="2">Uncharacterized protein</fullName>
    </submittedName>
</protein>
<accession>A0A8H5G3V9</accession>
<feature type="compositionally biased region" description="Low complexity" evidence="1">
    <location>
        <begin position="230"/>
        <end position="246"/>
    </location>
</feature>
<feature type="region of interest" description="Disordered" evidence="1">
    <location>
        <begin position="636"/>
        <end position="656"/>
    </location>
</feature>
<feature type="compositionally biased region" description="Polar residues" evidence="1">
    <location>
        <begin position="465"/>
        <end position="482"/>
    </location>
</feature>
<dbReference type="EMBL" id="JAACJO010000005">
    <property type="protein sequence ID" value="KAF5357870.1"/>
    <property type="molecule type" value="Genomic_DNA"/>
</dbReference>
<name>A0A8H5G3V9_9AGAR</name>
<feature type="compositionally biased region" description="Polar residues" evidence="1">
    <location>
        <begin position="213"/>
        <end position="228"/>
    </location>
</feature>
<feature type="compositionally biased region" description="Polar residues" evidence="1">
    <location>
        <begin position="431"/>
        <end position="446"/>
    </location>
</feature>
<dbReference type="Proteomes" id="UP000559027">
    <property type="component" value="Unassembled WGS sequence"/>
</dbReference>
<feature type="compositionally biased region" description="Polar residues" evidence="1">
    <location>
        <begin position="394"/>
        <end position="408"/>
    </location>
</feature>
<dbReference type="OrthoDB" id="3066311at2759"/>
<feature type="region of interest" description="Disordered" evidence="1">
    <location>
        <begin position="431"/>
        <end position="486"/>
    </location>
</feature>
<feature type="compositionally biased region" description="Acidic residues" evidence="1">
    <location>
        <begin position="119"/>
        <end position="128"/>
    </location>
</feature>
<feature type="compositionally biased region" description="Polar residues" evidence="1">
    <location>
        <begin position="306"/>
        <end position="331"/>
    </location>
</feature>
<feature type="compositionally biased region" description="Low complexity" evidence="1">
    <location>
        <begin position="447"/>
        <end position="462"/>
    </location>
</feature>
<proteinExistence type="predicted"/>
<feature type="compositionally biased region" description="Low complexity" evidence="1">
    <location>
        <begin position="559"/>
        <end position="579"/>
    </location>
</feature>